<feature type="compositionally biased region" description="Basic and acidic residues" evidence="2">
    <location>
        <begin position="43"/>
        <end position="52"/>
    </location>
</feature>
<keyword evidence="3" id="KW-1133">Transmembrane helix</keyword>
<gene>
    <name evidence="6" type="ORF">D8674_020846</name>
</gene>
<evidence type="ECO:0000313" key="6">
    <source>
        <dbReference type="EMBL" id="KAB2627228.1"/>
    </source>
</evidence>
<feature type="region of interest" description="Disordered" evidence="2">
    <location>
        <begin position="194"/>
        <end position="215"/>
    </location>
</feature>
<evidence type="ECO:0000256" key="2">
    <source>
        <dbReference type="SAM" id="MobiDB-lite"/>
    </source>
</evidence>
<dbReference type="Pfam" id="PF08164">
    <property type="entry name" value="TRAUB"/>
    <property type="match status" value="1"/>
</dbReference>
<dbReference type="OrthoDB" id="5783963at2759"/>
<evidence type="ECO:0000256" key="1">
    <source>
        <dbReference type="ARBA" id="ARBA00008966"/>
    </source>
</evidence>
<sequence>MKIGSGVTMGRKARHSDSEFEDDGDFDSDELNVREEGEEENGDEKNDNKDAEREELEKEYMNLRHQEQNIHLYIGIGGCMKLILFIVYSLFSCGDILKNLKRCKDEDLPKGQAVKNQKVLWDKALEFRFLLQKAFSNSNRLPQEPVRSLFCDSHQGVSTAYSDLVDSSKRTLDSLAELQEALFEKNLSLVQATDSKSGQSKKSESSKNIDDDGDEDWSQISKLLSRIATFRDKSINKWQRKTEVITGAAAIKSKLHAFNQNISEQVASYMRDPSRVVRQMQMRKSAVSVFGAFYQQLLKEFFETIDPASSAFYSLKKLHTKKRKIVDRRASKSRKIRYNVHEKIANFMAPETMAVPPMLPDLNNLFGLKKQKPASVV</sequence>
<feature type="domain" description="Apoptosis-antagonizing transcription factor C-terminal" evidence="4">
    <location>
        <begin position="294"/>
        <end position="352"/>
    </location>
</feature>
<protein>
    <submittedName>
        <fullName evidence="6">Protein AATF-like</fullName>
    </submittedName>
</protein>
<name>A0A5N5HHW5_9ROSA</name>
<evidence type="ECO:0000259" key="4">
    <source>
        <dbReference type="Pfam" id="PF08164"/>
    </source>
</evidence>
<reference evidence="7" key="2">
    <citation type="submission" date="2019-10" db="EMBL/GenBank/DDBJ databases">
        <title>A de novo genome assembly of a pear dwarfing rootstock.</title>
        <authorList>
            <person name="Wang F."/>
            <person name="Wang J."/>
            <person name="Li S."/>
            <person name="Zhang Y."/>
            <person name="Fang M."/>
            <person name="Ma L."/>
            <person name="Zhao Y."/>
            <person name="Jiang S."/>
        </authorList>
    </citation>
    <scope>NUCLEOTIDE SEQUENCE [LARGE SCALE GENOMIC DNA]</scope>
</reference>
<keyword evidence="3" id="KW-0472">Membrane</keyword>
<dbReference type="InterPro" id="IPR012617">
    <property type="entry name" value="AATF_C"/>
</dbReference>
<dbReference type="PANTHER" id="PTHR15565">
    <property type="entry name" value="AATF PROTEIN APOPTOSIS ANTAGONIZING TRANSCRIPTION FACTOR"/>
    <property type="match status" value="1"/>
</dbReference>
<feature type="transmembrane region" description="Helical" evidence="3">
    <location>
        <begin position="70"/>
        <end position="91"/>
    </location>
</feature>
<organism evidence="6 7">
    <name type="scientific">Pyrus ussuriensis x Pyrus communis</name>
    <dbReference type="NCBI Taxonomy" id="2448454"/>
    <lineage>
        <taxon>Eukaryota</taxon>
        <taxon>Viridiplantae</taxon>
        <taxon>Streptophyta</taxon>
        <taxon>Embryophyta</taxon>
        <taxon>Tracheophyta</taxon>
        <taxon>Spermatophyta</taxon>
        <taxon>Magnoliopsida</taxon>
        <taxon>eudicotyledons</taxon>
        <taxon>Gunneridae</taxon>
        <taxon>Pentapetalae</taxon>
        <taxon>rosids</taxon>
        <taxon>fabids</taxon>
        <taxon>Rosales</taxon>
        <taxon>Rosaceae</taxon>
        <taxon>Amygdaloideae</taxon>
        <taxon>Maleae</taxon>
        <taxon>Pyrus</taxon>
    </lineage>
</organism>
<dbReference type="EMBL" id="SMOL01000157">
    <property type="protein sequence ID" value="KAB2627228.1"/>
    <property type="molecule type" value="Genomic_DNA"/>
</dbReference>
<dbReference type="AlphaFoldDB" id="A0A5N5HHW5"/>
<dbReference type="Pfam" id="PF13339">
    <property type="entry name" value="AATF-Che1"/>
    <property type="match status" value="1"/>
</dbReference>
<keyword evidence="7" id="KW-1185">Reference proteome</keyword>
<feature type="compositionally biased region" description="Basic and acidic residues" evidence="2">
    <location>
        <begin position="201"/>
        <end position="210"/>
    </location>
</feature>
<comment type="caution">
    <text evidence="6">The sequence shown here is derived from an EMBL/GenBank/DDBJ whole genome shotgun (WGS) entry which is preliminary data.</text>
</comment>
<comment type="similarity">
    <text evidence="1">Belongs to the AATF family.</text>
</comment>
<dbReference type="Proteomes" id="UP000327157">
    <property type="component" value="Chromosome 2"/>
</dbReference>
<dbReference type="PANTHER" id="PTHR15565:SF0">
    <property type="entry name" value="PROTEIN AATF"/>
    <property type="match status" value="1"/>
</dbReference>
<feature type="region of interest" description="Disordered" evidence="2">
    <location>
        <begin position="1"/>
        <end position="52"/>
    </location>
</feature>
<accession>A0A5N5HHW5</accession>
<evidence type="ECO:0000259" key="5">
    <source>
        <dbReference type="Pfam" id="PF13339"/>
    </source>
</evidence>
<reference evidence="6 7" key="1">
    <citation type="submission" date="2019-09" db="EMBL/GenBank/DDBJ databases">
        <authorList>
            <person name="Ou C."/>
        </authorList>
    </citation>
    <scope>NUCLEOTIDE SEQUENCE [LARGE SCALE GENOMIC DNA]</scope>
    <source>
        <strain evidence="6">S2</strain>
        <tissue evidence="6">Leaf</tissue>
    </source>
</reference>
<reference evidence="6 7" key="3">
    <citation type="submission" date="2019-11" db="EMBL/GenBank/DDBJ databases">
        <title>A de novo genome assembly of a pear dwarfing rootstock.</title>
        <authorList>
            <person name="Wang F."/>
            <person name="Wang J."/>
            <person name="Li S."/>
            <person name="Zhang Y."/>
            <person name="Fang M."/>
            <person name="Ma L."/>
            <person name="Zhao Y."/>
            <person name="Jiang S."/>
        </authorList>
    </citation>
    <scope>NUCLEOTIDE SEQUENCE [LARGE SCALE GENOMIC DNA]</scope>
    <source>
        <strain evidence="6">S2</strain>
        <tissue evidence="6">Leaf</tissue>
    </source>
</reference>
<keyword evidence="3" id="KW-0812">Transmembrane</keyword>
<dbReference type="InterPro" id="IPR025160">
    <property type="entry name" value="AATF"/>
</dbReference>
<feature type="compositionally biased region" description="Acidic residues" evidence="2">
    <location>
        <begin position="19"/>
        <end position="42"/>
    </location>
</feature>
<dbReference type="GO" id="GO:0005730">
    <property type="term" value="C:nucleolus"/>
    <property type="evidence" value="ECO:0007669"/>
    <property type="project" value="TreeGrafter"/>
</dbReference>
<evidence type="ECO:0000313" key="7">
    <source>
        <dbReference type="Proteomes" id="UP000327157"/>
    </source>
</evidence>
<proteinExistence type="inferred from homology"/>
<evidence type="ECO:0000256" key="3">
    <source>
        <dbReference type="SAM" id="Phobius"/>
    </source>
</evidence>
<feature type="domain" description="AATF leucine zipper-containing" evidence="5">
    <location>
        <begin position="107"/>
        <end position="241"/>
    </location>
</feature>
<dbReference type="InterPro" id="IPR039223">
    <property type="entry name" value="AATF/Bfr2"/>
</dbReference>